<evidence type="ECO:0000313" key="20">
    <source>
        <dbReference type="EMBL" id="RXQ91504.1"/>
    </source>
</evidence>
<keyword evidence="21" id="KW-1185">Reference proteome</keyword>
<dbReference type="EMBL" id="SAXA01000011">
    <property type="protein sequence ID" value="RXQ91504.1"/>
    <property type="molecule type" value="Genomic_DNA"/>
</dbReference>
<evidence type="ECO:0000256" key="5">
    <source>
        <dbReference type="ARBA" id="ARBA00022475"/>
    </source>
</evidence>
<dbReference type="GO" id="GO:0140581">
    <property type="term" value="F:P-type monovalent copper transporter activity"/>
    <property type="evidence" value="ECO:0007669"/>
    <property type="project" value="UniProtKB-EC"/>
</dbReference>
<dbReference type="InterPro" id="IPR023214">
    <property type="entry name" value="HAD_sf"/>
</dbReference>
<evidence type="ECO:0000256" key="9">
    <source>
        <dbReference type="ARBA" id="ARBA00022796"/>
    </source>
</evidence>
<gene>
    <name evidence="20" type="ORF">EO244_12195</name>
</gene>
<evidence type="ECO:0000256" key="3">
    <source>
        <dbReference type="ARBA" id="ARBA00012517"/>
    </source>
</evidence>
<evidence type="ECO:0000256" key="11">
    <source>
        <dbReference type="ARBA" id="ARBA00022967"/>
    </source>
</evidence>
<dbReference type="Proteomes" id="UP000289703">
    <property type="component" value="Unassembled WGS sequence"/>
</dbReference>
<dbReference type="Pfam" id="PF00403">
    <property type="entry name" value="HMA"/>
    <property type="match status" value="1"/>
</dbReference>
<dbReference type="PROSITE" id="PS00154">
    <property type="entry name" value="ATPASE_E1_E2"/>
    <property type="match status" value="1"/>
</dbReference>
<dbReference type="NCBIfam" id="TIGR01525">
    <property type="entry name" value="ATPase-IB_hvy"/>
    <property type="match status" value="1"/>
</dbReference>
<dbReference type="NCBIfam" id="TIGR01511">
    <property type="entry name" value="ATPase-IB1_Cu"/>
    <property type="match status" value="1"/>
</dbReference>
<proteinExistence type="inferred from homology"/>
<evidence type="ECO:0000256" key="14">
    <source>
        <dbReference type="ARBA" id="ARBA00023065"/>
    </source>
</evidence>
<dbReference type="GO" id="GO:0055070">
    <property type="term" value="P:copper ion homeostasis"/>
    <property type="evidence" value="ECO:0007669"/>
    <property type="project" value="TreeGrafter"/>
</dbReference>
<dbReference type="Gene3D" id="2.70.150.10">
    <property type="entry name" value="Calcium-transporting ATPase, cytoplasmic transduction domain A"/>
    <property type="match status" value="1"/>
</dbReference>
<dbReference type="EC" id="7.2.2.8" evidence="3"/>
<dbReference type="GO" id="GO:0005507">
    <property type="term" value="F:copper ion binding"/>
    <property type="evidence" value="ECO:0007669"/>
    <property type="project" value="TreeGrafter"/>
</dbReference>
<comment type="catalytic activity">
    <reaction evidence="17">
        <text>Cu(+)(in) + ATP + H2O = Cu(+)(out) + ADP + phosphate + H(+)</text>
        <dbReference type="Rhea" id="RHEA:25792"/>
        <dbReference type="ChEBI" id="CHEBI:15377"/>
        <dbReference type="ChEBI" id="CHEBI:15378"/>
        <dbReference type="ChEBI" id="CHEBI:30616"/>
        <dbReference type="ChEBI" id="CHEBI:43474"/>
        <dbReference type="ChEBI" id="CHEBI:49552"/>
        <dbReference type="ChEBI" id="CHEBI:456216"/>
        <dbReference type="EC" id="7.2.2.8"/>
    </reaction>
</comment>
<dbReference type="GO" id="GO:0016887">
    <property type="term" value="F:ATP hydrolysis activity"/>
    <property type="evidence" value="ECO:0007669"/>
    <property type="project" value="InterPro"/>
</dbReference>
<dbReference type="Gene3D" id="3.30.70.100">
    <property type="match status" value="1"/>
</dbReference>
<dbReference type="SUPFAM" id="SSF81653">
    <property type="entry name" value="Calcium ATPase, transduction domain A"/>
    <property type="match status" value="1"/>
</dbReference>
<dbReference type="SFLD" id="SFLDF00027">
    <property type="entry name" value="p-type_atpase"/>
    <property type="match status" value="1"/>
</dbReference>
<dbReference type="FunFam" id="2.70.150.10:FF:000020">
    <property type="entry name" value="Copper-exporting P-type ATPase A"/>
    <property type="match status" value="1"/>
</dbReference>
<dbReference type="CDD" id="cd02094">
    <property type="entry name" value="P-type_ATPase_Cu-like"/>
    <property type="match status" value="1"/>
</dbReference>
<sequence>MQTEKETQHKSDIIRENYKVSGMTCASCAHSLESNLKSLNGIVQVSVNFPNQSIAIDYDESIVSIETIQQSAKDIGYDILIGEAKDIQDTFDDIEEKRLNILKSKLLFSVVFSVPVFIIAMFFKGKIPFENWVMMALSVPVLFWSGLEFFVVAWKRLRHLSANMDTLVALSTGVAFTFSVFNTLYPNFFLSHGVTPHVYFESAVVIITLILLGRFLEERAKSKTSSAIKKLMGLTPKQVSVIRNGEERIVQYEEIVKGDLIILKPGDKVPVDGKVKKGESFIDESMISGEPIPVFKTKGDKVIAGTINQKGSLRILAQKVGDETLLSQIIHLVEQAQSSKPAIQKLADKLAGVFVPIVIGVAILTFIIWYTYGPDPSLTYALLTFITVLIIACPCALGLATPTALMVGIGKGAEQGILIKDAQALETAYKVDALILDKTGTITEGKPRVTDLIWEEGKYSKQFEQILLAIESQSEHPIADAVVKHLKDGNGLTRDSGSFESITGMGAKAEIEGTIYCVGNEKLMQANDISVSEKLVQKAKGLTEEAKTVVYYSVGTNVVAIIAVADQIKESTASAIQQVQQMGIEVYMLTGDNKQTAAVIADKAGIKYFKANVMPADKGHFVKELQEQGKVVAMAGDGINDSHALAQSDVGIAMGNGTDIAMESAGITLMQSDLKQISKAIKLSKATMRTIKQNLFWAFIYNLIAIPIAAGILYPVFGFLLNPMIAGAAMSMSSISVLTNSLRLKKRSNI</sequence>
<keyword evidence="11" id="KW-1278">Translocase</keyword>
<dbReference type="Gene3D" id="3.40.50.1000">
    <property type="entry name" value="HAD superfamily/HAD-like"/>
    <property type="match status" value="1"/>
</dbReference>
<feature type="transmembrane region" description="Helical" evidence="18">
    <location>
        <begin position="378"/>
        <end position="401"/>
    </location>
</feature>
<feature type="transmembrane region" description="Helical" evidence="18">
    <location>
        <begin position="197"/>
        <end position="216"/>
    </location>
</feature>
<comment type="subcellular location">
    <subcellularLocation>
        <location evidence="1">Cell membrane</location>
        <topology evidence="1">Multi-pass membrane protein</topology>
    </subcellularLocation>
</comment>
<evidence type="ECO:0000256" key="4">
    <source>
        <dbReference type="ARBA" id="ARBA00022448"/>
    </source>
</evidence>
<keyword evidence="5 18" id="KW-1003">Cell membrane</keyword>
<dbReference type="SFLD" id="SFLDG00002">
    <property type="entry name" value="C1.7:_P-type_atpase_like"/>
    <property type="match status" value="1"/>
</dbReference>
<feature type="transmembrane region" description="Helical" evidence="18">
    <location>
        <begin position="695"/>
        <end position="717"/>
    </location>
</feature>
<feature type="domain" description="HMA" evidence="19">
    <location>
        <begin position="14"/>
        <end position="80"/>
    </location>
</feature>
<feature type="transmembrane region" description="Helical" evidence="18">
    <location>
        <begin position="166"/>
        <end position="185"/>
    </location>
</feature>
<dbReference type="NCBIfam" id="TIGR01494">
    <property type="entry name" value="ATPase_P-type"/>
    <property type="match status" value="1"/>
</dbReference>
<keyword evidence="12 18" id="KW-1133">Transmembrane helix</keyword>
<evidence type="ECO:0000256" key="18">
    <source>
        <dbReference type="RuleBase" id="RU362081"/>
    </source>
</evidence>
<evidence type="ECO:0000256" key="10">
    <source>
        <dbReference type="ARBA" id="ARBA00022840"/>
    </source>
</evidence>
<dbReference type="AlphaFoldDB" id="A0A4V1MZX9"/>
<evidence type="ECO:0000256" key="6">
    <source>
        <dbReference type="ARBA" id="ARBA00022692"/>
    </source>
</evidence>
<feature type="transmembrane region" description="Helical" evidence="18">
    <location>
        <begin position="350"/>
        <end position="372"/>
    </location>
</feature>
<dbReference type="InterPro" id="IPR008250">
    <property type="entry name" value="ATPase_P-typ_transduc_dom_A_sf"/>
</dbReference>
<evidence type="ECO:0000256" key="8">
    <source>
        <dbReference type="ARBA" id="ARBA00022741"/>
    </source>
</evidence>
<evidence type="ECO:0000313" key="21">
    <source>
        <dbReference type="Proteomes" id="UP000289703"/>
    </source>
</evidence>
<evidence type="ECO:0000256" key="17">
    <source>
        <dbReference type="ARBA" id="ARBA00049289"/>
    </source>
</evidence>
<dbReference type="InterPro" id="IPR044492">
    <property type="entry name" value="P_typ_ATPase_HD_dom"/>
</dbReference>
<keyword evidence="13" id="KW-0186">Copper</keyword>
<feature type="transmembrane region" description="Helical" evidence="18">
    <location>
        <begin position="106"/>
        <end position="123"/>
    </location>
</feature>
<protein>
    <recommendedName>
        <fullName evidence="3">P-type Cu(+) transporter</fullName>
        <ecNumber evidence="3">7.2.2.8</ecNumber>
    </recommendedName>
    <alternativeName>
        <fullName evidence="16">Cu(+)-exporting ATPase</fullName>
    </alternativeName>
</protein>
<dbReference type="InterPro" id="IPR059000">
    <property type="entry name" value="ATPase_P-type_domA"/>
</dbReference>
<dbReference type="PROSITE" id="PS01047">
    <property type="entry name" value="HMA_1"/>
    <property type="match status" value="1"/>
</dbReference>
<evidence type="ECO:0000256" key="12">
    <source>
        <dbReference type="ARBA" id="ARBA00022989"/>
    </source>
</evidence>
<dbReference type="SUPFAM" id="SSF56784">
    <property type="entry name" value="HAD-like"/>
    <property type="match status" value="1"/>
</dbReference>
<dbReference type="GO" id="GO:0060003">
    <property type="term" value="P:copper ion export"/>
    <property type="evidence" value="ECO:0007669"/>
    <property type="project" value="UniProtKB-ARBA"/>
</dbReference>
<dbReference type="PRINTS" id="PR00943">
    <property type="entry name" value="CUATPASE"/>
</dbReference>
<dbReference type="InterPro" id="IPR036163">
    <property type="entry name" value="HMA_dom_sf"/>
</dbReference>
<dbReference type="InterPro" id="IPR023298">
    <property type="entry name" value="ATPase_P-typ_TM_dom_sf"/>
</dbReference>
<evidence type="ECO:0000256" key="7">
    <source>
        <dbReference type="ARBA" id="ARBA00022723"/>
    </source>
</evidence>
<dbReference type="Pfam" id="PF00702">
    <property type="entry name" value="Hydrolase"/>
    <property type="match status" value="1"/>
</dbReference>
<dbReference type="InterPro" id="IPR018303">
    <property type="entry name" value="ATPase_P-typ_P_site"/>
</dbReference>
<feature type="transmembrane region" description="Helical" evidence="18">
    <location>
        <begin position="723"/>
        <end position="742"/>
    </location>
</feature>
<dbReference type="RefSeq" id="WP_129254956.1">
    <property type="nucleotide sequence ID" value="NZ_SAXA01000011.1"/>
</dbReference>
<keyword evidence="9" id="KW-0187">Copper transport</keyword>
<dbReference type="Gene3D" id="3.40.1110.10">
    <property type="entry name" value="Calcium-transporting ATPase, cytoplasmic domain N"/>
    <property type="match status" value="1"/>
</dbReference>
<reference evidence="20 21" key="1">
    <citation type="submission" date="2019-01" db="EMBL/GenBank/DDBJ databases">
        <title>Ancylomarina salipaludis sp. nov., isolated from a salt marsh.</title>
        <authorList>
            <person name="Yoon J.-H."/>
        </authorList>
    </citation>
    <scope>NUCLEOTIDE SEQUENCE [LARGE SCALE GENOMIC DNA]</scope>
    <source>
        <strain evidence="20 21">SHSM-M15</strain>
    </source>
</reference>
<dbReference type="Pfam" id="PF00122">
    <property type="entry name" value="E1-E2_ATPase"/>
    <property type="match status" value="1"/>
</dbReference>
<dbReference type="InterPro" id="IPR036412">
    <property type="entry name" value="HAD-like_sf"/>
</dbReference>
<dbReference type="PROSITE" id="PS50846">
    <property type="entry name" value="HMA_2"/>
    <property type="match status" value="1"/>
</dbReference>
<keyword evidence="7 18" id="KW-0479">Metal-binding</keyword>
<evidence type="ECO:0000256" key="1">
    <source>
        <dbReference type="ARBA" id="ARBA00004651"/>
    </source>
</evidence>
<evidence type="ECO:0000259" key="19">
    <source>
        <dbReference type="PROSITE" id="PS50846"/>
    </source>
</evidence>
<dbReference type="GO" id="GO:0005524">
    <property type="term" value="F:ATP binding"/>
    <property type="evidence" value="ECO:0007669"/>
    <property type="project" value="UniProtKB-UniRule"/>
</dbReference>
<dbReference type="FunFam" id="3.30.70.100:FF:000001">
    <property type="entry name" value="ATPase copper transporting beta"/>
    <property type="match status" value="1"/>
</dbReference>
<dbReference type="GO" id="GO:0043682">
    <property type="term" value="F:P-type divalent copper transporter activity"/>
    <property type="evidence" value="ECO:0007669"/>
    <property type="project" value="TreeGrafter"/>
</dbReference>
<feature type="transmembrane region" description="Helical" evidence="18">
    <location>
        <begin position="135"/>
        <end position="154"/>
    </location>
</feature>
<dbReference type="InterPro" id="IPR027256">
    <property type="entry name" value="P-typ_ATPase_IB"/>
</dbReference>
<dbReference type="InterPro" id="IPR001757">
    <property type="entry name" value="P_typ_ATPase"/>
</dbReference>
<dbReference type="OrthoDB" id="9770315at2"/>
<comment type="caution">
    <text evidence="20">The sequence shown here is derived from an EMBL/GenBank/DDBJ whole genome shotgun (WGS) entry which is preliminary data.</text>
</comment>
<evidence type="ECO:0000256" key="13">
    <source>
        <dbReference type="ARBA" id="ARBA00023008"/>
    </source>
</evidence>
<dbReference type="InterPro" id="IPR023299">
    <property type="entry name" value="ATPase_P-typ_cyto_dom_N"/>
</dbReference>
<evidence type="ECO:0000256" key="2">
    <source>
        <dbReference type="ARBA" id="ARBA00006024"/>
    </source>
</evidence>
<keyword evidence="10 18" id="KW-0067">ATP-binding</keyword>
<dbReference type="GO" id="GO:0005886">
    <property type="term" value="C:plasma membrane"/>
    <property type="evidence" value="ECO:0007669"/>
    <property type="project" value="UniProtKB-SubCell"/>
</dbReference>
<dbReference type="FunFam" id="3.40.50.1000:FF:000144">
    <property type="entry name" value="copper-transporting ATPase 1 isoform X2"/>
    <property type="match status" value="1"/>
</dbReference>
<organism evidence="20 21">
    <name type="scientific">Ancylomarina salipaludis</name>
    <dbReference type="NCBI Taxonomy" id="2501299"/>
    <lineage>
        <taxon>Bacteria</taxon>
        <taxon>Pseudomonadati</taxon>
        <taxon>Bacteroidota</taxon>
        <taxon>Bacteroidia</taxon>
        <taxon>Marinilabiliales</taxon>
        <taxon>Marinifilaceae</taxon>
        <taxon>Ancylomarina</taxon>
    </lineage>
</organism>
<dbReference type="PANTHER" id="PTHR43520">
    <property type="entry name" value="ATP7, ISOFORM B"/>
    <property type="match status" value="1"/>
</dbReference>
<keyword evidence="14" id="KW-0406">Ion transport</keyword>
<evidence type="ECO:0000256" key="16">
    <source>
        <dbReference type="ARBA" id="ARBA00033239"/>
    </source>
</evidence>
<dbReference type="PRINTS" id="PR00119">
    <property type="entry name" value="CATATPASE"/>
</dbReference>
<name>A0A4V1MZX9_9BACT</name>
<dbReference type="InterPro" id="IPR017969">
    <property type="entry name" value="Heavy-metal-associated_CS"/>
</dbReference>
<dbReference type="CDD" id="cd00371">
    <property type="entry name" value="HMA"/>
    <property type="match status" value="1"/>
</dbReference>
<dbReference type="PANTHER" id="PTHR43520:SF8">
    <property type="entry name" value="P-TYPE CU(+) TRANSPORTER"/>
    <property type="match status" value="1"/>
</dbReference>
<comment type="similarity">
    <text evidence="2 18">Belongs to the cation transport ATPase (P-type) (TC 3.A.3) family. Type IB subfamily.</text>
</comment>
<evidence type="ECO:0000256" key="15">
    <source>
        <dbReference type="ARBA" id="ARBA00023136"/>
    </source>
</evidence>
<keyword evidence="15 18" id="KW-0472">Membrane</keyword>
<dbReference type="SFLD" id="SFLDS00003">
    <property type="entry name" value="Haloacid_Dehalogenase"/>
    <property type="match status" value="1"/>
</dbReference>
<dbReference type="InterPro" id="IPR006121">
    <property type="entry name" value="HMA_dom"/>
</dbReference>
<keyword evidence="8 18" id="KW-0547">Nucleotide-binding</keyword>
<dbReference type="SUPFAM" id="SSF81665">
    <property type="entry name" value="Calcium ATPase, transmembrane domain M"/>
    <property type="match status" value="1"/>
</dbReference>
<keyword evidence="6 18" id="KW-0812">Transmembrane</keyword>
<accession>A0A4V1MZX9</accession>
<dbReference type="SUPFAM" id="SSF55008">
    <property type="entry name" value="HMA, heavy metal-associated domain"/>
    <property type="match status" value="1"/>
</dbReference>
<keyword evidence="4" id="KW-0813">Transport</keyword>